<evidence type="ECO:0000313" key="2">
    <source>
        <dbReference type="EMBL" id="CAL1299258.1"/>
    </source>
</evidence>
<organism evidence="2 3">
    <name type="scientific">Larinioides sclopetarius</name>
    <dbReference type="NCBI Taxonomy" id="280406"/>
    <lineage>
        <taxon>Eukaryota</taxon>
        <taxon>Metazoa</taxon>
        <taxon>Ecdysozoa</taxon>
        <taxon>Arthropoda</taxon>
        <taxon>Chelicerata</taxon>
        <taxon>Arachnida</taxon>
        <taxon>Araneae</taxon>
        <taxon>Araneomorphae</taxon>
        <taxon>Entelegynae</taxon>
        <taxon>Araneoidea</taxon>
        <taxon>Araneidae</taxon>
        <taxon>Larinioides</taxon>
    </lineage>
</organism>
<reference evidence="2 3" key="1">
    <citation type="submission" date="2024-04" db="EMBL/GenBank/DDBJ databases">
        <authorList>
            <person name="Rising A."/>
            <person name="Reimegard J."/>
            <person name="Sonavane S."/>
            <person name="Akerstrom W."/>
            <person name="Nylinder S."/>
            <person name="Hedman E."/>
            <person name="Kallberg Y."/>
        </authorList>
    </citation>
    <scope>NUCLEOTIDE SEQUENCE [LARGE SCALE GENOMIC DNA]</scope>
</reference>
<protein>
    <submittedName>
        <fullName evidence="2">Uncharacterized protein</fullName>
    </submittedName>
</protein>
<accession>A0AAV2BSK5</accession>
<keyword evidence="1" id="KW-0812">Transmembrane</keyword>
<feature type="transmembrane region" description="Helical" evidence="1">
    <location>
        <begin position="264"/>
        <end position="287"/>
    </location>
</feature>
<proteinExistence type="predicted"/>
<gene>
    <name evidence="2" type="ORF">LARSCL_LOCUS21250</name>
</gene>
<keyword evidence="1" id="KW-1133">Transmembrane helix</keyword>
<evidence type="ECO:0000256" key="1">
    <source>
        <dbReference type="SAM" id="Phobius"/>
    </source>
</evidence>
<comment type="caution">
    <text evidence="2">The sequence shown here is derived from an EMBL/GenBank/DDBJ whole genome shotgun (WGS) entry which is preliminary data.</text>
</comment>
<name>A0AAV2BSK5_9ARAC</name>
<sequence>MIALQVGSPPDYVGILKPTSSNQDLLRQEILVYLFTPTLQNLTPSTPVATAVTTKPSLVRGSNPRKRRWLLWSHFYMNRRRTFDLGLPEGLGSFPKHTNQPITSLLVEIGTVDLMQWEGTSTSSGGEGGHPTRDMFPSPHWLRPGRLTRSAGQTSQAPWASIQGVLMVTSLLSHPSGLQWLHFPNFSVSTRYSHRRQSSCCLAGDDLAAVMQISIDWQVVSCVWGQTKQRRSTPVLSLQVPSPPFLTAVPLKLSNSDLSFRSQFFLFLSFFFVFSSSHILAIFFFFLSPFLSLVLPPPPPYKLSSSFHA</sequence>
<dbReference type="Proteomes" id="UP001497382">
    <property type="component" value="Unassembled WGS sequence"/>
</dbReference>
<keyword evidence="3" id="KW-1185">Reference proteome</keyword>
<keyword evidence="1" id="KW-0472">Membrane</keyword>
<dbReference type="EMBL" id="CAXIEN010000492">
    <property type="protein sequence ID" value="CAL1299258.1"/>
    <property type="molecule type" value="Genomic_DNA"/>
</dbReference>
<dbReference type="AlphaFoldDB" id="A0AAV2BSK5"/>
<evidence type="ECO:0000313" key="3">
    <source>
        <dbReference type="Proteomes" id="UP001497382"/>
    </source>
</evidence>